<dbReference type="InterPro" id="IPR048284">
    <property type="entry name" value="EryCIII-like_N"/>
</dbReference>
<dbReference type="InterPro" id="IPR002213">
    <property type="entry name" value="UDP_glucos_trans"/>
</dbReference>
<accession>A0ABS6YVS5</accession>
<comment type="caution">
    <text evidence="6">The sequence shown here is derived from an EMBL/GenBank/DDBJ whole genome shotgun (WGS) entry which is preliminary data.</text>
</comment>
<evidence type="ECO:0000313" key="7">
    <source>
        <dbReference type="Proteomes" id="UP001197114"/>
    </source>
</evidence>
<dbReference type="InterPro" id="IPR050426">
    <property type="entry name" value="Glycosyltransferase_28"/>
</dbReference>
<organism evidence="6 7">
    <name type="scientific">Streptomyces anatolicus</name>
    <dbReference type="NCBI Taxonomy" id="2675858"/>
    <lineage>
        <taxon>Bacteria</taxon>
        <taxon>Bacillati</taxon>
        <taxon>Actinomycetota</taxon>
        <taxon>Actinomycetes</taxon>
        <taxon>Kitasatosporales</taxon>
        <taxon>Streptomycetaceae</taxon>
        <taxon>Streptomyces</taxon>
    </lineage>
</organism>
<dbReference type="Pfam" id="PF21036">
    <property type="entry name" value="EryCIII-like_N"/>
    <property type="match status" value="2"/>
</dbReference>
<feature type="domain" description="Erythromycin biosynthesis protein CIII-like N-terminal" evidence="5">
    <location>
        <begin position="117"/>
        <end position="230"/>
    </location>
</feature>
<dbReference type="CDD" id="cd03784">
    <property type="entry name" value="GT1_Gtf-like"/>
    <property type="match status" value="1"/>
</dbReference>
<dbReference type="EMBL" id="WMBF01000454">
    <property type="protein sequence ID" value="MBW5425190.1"/>
    <property type="molecule type" value="Genomic_DNA"/>
</dbReference>
<dbReference type="Proteomes" id="UP001197114">
    <property type="component" value="Unassembled WGS sequence"/>
</dbReference>
<keyword evidence="2" id="KW-0328">Glycosyltransferase</keyword>
<feature type="domain" description="Erythromycin biosynthesis protein CIII-like N-terminal" evidence="5">
    <location>
        <begin position="22"/>
        <end position="58"/>
    </location>
</feature>
<dbReference type="InterPro" id="IPR010610">
    <property type="entry name" value="EryCIII-like_C"/>
</dbReference>
<gene>
    <name evidence="6" type="ORF">GKQ77_27130</name>
</gene>
<dbReference type="Pfam" id="PF06722">
    <property type="entry name" value="EryCIII-like_C"/>
    <property type="match status" value="1"/>
</dbReference>
<comment type="similarity">
    <text evidence="1">Belongs to the glycosyltransferase 28 family.</text>
</comment>
<evidence type="ECO:0000259" key="5">
    <source>
        <dbReference type="Pfam" id="PF21036"/>
    </source>
</evidence>
<protein>
    <submittedName>
        <fullName evidence="6">DUF1205 domain-containing protein</fullName>
    </submittedName>
</protein>
<dbReference type="Gene3D" id="3.40.50.2000">
    <property type="entry name" value="Glycogen Phosphorylase B"/>
    <property type="match status" value="2"/>
</dbReference>
<keyword evidence="7" id="KW-1185">Reference proteome</keyword>
<keyword evidence="3" id="KW-0808">Transferase</keyword>
<evidence type="ECO:0000256" key="2">
    <source>
        <dbReference type="ARBA" id="ARBA00022676"/>
    </source>
</evidence>
<evidence type="ECO:0000256" key="1">
    <source>
        <dbReference type="ARBA" id="ARBA00006962"/>
    </source>
</evidence>
<dbReference type="PANTHER" id="PTHR48050:SF13">
    <property type="entry name" value="STEROL 3-BETA-GLUCOSYLTRANSFERASE UGT80A2"/>
    <property type="match status" value="1"/>
</dbReference>
<feature type="domain" description="Erythromycin biosynthesis protein CIII-like C-terminal" evidence="4">
    <location>
        <begin position="270"/>
        <end position="412"/>
    </location>
</feature>
<sequence length="415" mass="43982">MRVMLGVSDWPGHWFAMVPLGWALQSAGHEVRVVCAPSQSEPVARAGLTPVPVLDGWEMTFQARIGNYLNWKEGRWPFTAAPPHPLTGVPLTSIEEFDLRNWIVENNDRLQGMARRSTDAAVAFGRDWRPDLILHDLLSLEGLLTARVLGTASALHLWGPAGTDEQEPGLKLLPLDMSQAFQRHGVGEVSFDHVSHVIDPCPADLAPRLLPAERLPVRFVPYNGPGGLPGTPEEQAGALAPTSGRPRVCVVWGTSVTSMFGDASFAVPKIVEALAGLDVEVTLAVTGADRQRIGELPPGVRLLEQAPLHLLLPGCDLVVHHGGAGCVMTSLAAGVPQLALPNGVDQPMNARRLAAAGVGRALPNPTADAASIRAEVAGMLADPSYAAAAARVRAGMTALPTPADLVPRLEKLASQ</sequence>
<dbReference type="SUPFAM" id="SSF53756">
    <property type="entry name" value="UDP-Glycosyltransferase/glycogen phosphorylase"/>
    <property type="match status" value="1"/>
</dbReference>
<evidence type="ECO:0000256" key="3">
    <source>
        <dbReference type="ARBA" id="ARBA00022679"/>
    </source>
</evidence>
<proteinExistence type="inferred from homology"/>
<name>A0ABS6YVS5_9ACTN</name>
<evidence type="ECO:0000313" key="6">
    <source>
        <dbReference type="EMBL" id="MBW5425190.1"/>
    </source>
</evidence>
<dbReference type="PANTHER" id="PTHR48050">
    <property type="entry name" value="STEROL 3-BETA-GLUCOSYLTRANSFERASE"/>
    <property type="match status" value="1"/>
</dbReference>
<reference evidence="6 7" key="1">
    <citation type="submission" date="2019-11" db="EMBL/GenBank/DDBJ databases">
        <authorList>
            <person name="Ay H."/>
        </authorList>
    </citation>
    <scope>NUCLEOTIDE SEQUENCE [LARGE SCALE GENOMIC DNA]</scope>
    <source>
        <strain evidence="6 7">BG9H</strain>
    </source>
</reference>
<evidence type="ECO:0000259" key="4">
    <source>
        <dbReference type="Pfam" id="PF06722"/>
    </source>
</evidence>